<dbReference type="AlphaFoldDB" id="I7ZS49"/>
<reference evidence="5" key="2">
    <citation type="submission" date="2012-06" db="EMBL/GenBank/DDBJ databases">
        <title>Comparative genomic analyses of Aspergillus oryzae 3.042 and A. oryzae RIB40 for soy-sauce fermentation.</title>
        <authorList>
            <person name="Zhao G."/>
            <person name="Hou L."/>
            <person name="Wang C."/>
            <person name="Cao X."/>
        </authorList>
    </citation>
    <scope>NUCLEOTIDE SEQUENCE [LARGE SCALE GENOMIC DNA]</scope>
    <source>
        <strain evidence="5">3.042</strain>
    </source>
</reference>
<dbReference type="Pfam" id="PF00561">
    <property type="entry name" value="Abhydrolase_1"/>
    <property type="match status" value="1"/>
</dbReference>
<comment type="similarity">
    <text evidence="1">Belongs to the AB hydrolase superfamily.</text>
</comment>
<evidence type="ECO:0000313" key="4">
    <source>
        <dbReference type="EMBL" id="EIT74849.1"/>
    </source>
</evidence>
<dbReference type="OrthoDB" id="8119704at2759"/>
<comment type="caution">
    <text evidence="4">The sequence shown here is derived from an EMBL/GenBank/DDBJ whole genome shotgun (WGS) entry which is preliminary data.</text>
</comment>
<dbReference type="InterPro" id="IPR000073">
    <property type="entry name" value="AB_hydrolase_1"/>
</dbReference>
<protein>
    <submittedName>
        <fullName evidence="4">Putative alpha/beta hydrolase</fullName>
    </submittedName>
</protein>
<dbReference type="InterPro" id="IPR029058">
    <property type="entry name" value="AB_hydrolase_fold"/>
</dbReference>
<evidence type="ECO:0000259" key="3">
    <source>
        <dbReference type="Pfam" id="PF00561"/>
    </source>
</evidence>
<reference evidence="4 5" key="1">
    <citation type="journal article" date="2012" name="Eukaryot. Cell">
        <title>Draft genome sequence of Aspergillus oryzae strain 3.042.</title>
        <authorList>
            <person name="Zhao G."/>
            <person name="Yao Y."/>
            <person name="Qi W."/>
            <person name="Wang C."/>
            <person name="Hou L."/>
            <person name="Zeng B."/>
            <person name="Cao X."/>
        </authorList>
    </citation>
    <scope>NUCLEOTIDE SEQUENCE [LARGE SCALE GENOMIC DNA]</scope>
    <source>
        <strain evidence="4 5">3.042</strain>
    </source>
</reference>
<dbReference type="PANTHER" id="PTHR46118:SF4">
    <property type="entry name" value="PROTEIN ABHD11"/>
    <property type="match status" value="1"/>
</dbReference>
<evidence type="ECO:0000256" key="1">
    <source>
        <dbReference type="ARBA" id="ARBA00008645"/>
    </source>
</evidence>
<evidence type="ECO:0000313" key="5">
    <source>
        <dbReference type="Proteomes" id="UP000002812"/>
    </source>
</evidence>
<dbReference type="PRINTS" id="PR00412">
    <property type="entry name" value="EPOXHYDRLASE"/>
</dbReference>
<dbReference type="Proteomes" id="UP000002812">
    <property type="component" value="Unassembled WGS sequence"/>
</dbReference>
<dbReference type="GO" id="GO:0052689">
    <property type="term" value="F:carboxylic ester hydrolase activity"/>
    <property type="evidence" value="ECO:0007669"/>
    <property type="project" value="TreeGrafter"/>
</dbReference>
<dbReference type="GO" id="GO:0005739">
    <property type="term" value="C:mitochondrion"/>
    <property type="evidence" value="ECO:0007669"/>
    <property type="project" value="TreeGrafter"/>
</dbReference>
<dbReference type="EMBL" id="AKHY01000182">
    <property type="protein sequence ID" value="EIT74849.1"/>
    <property type="molecule type" value="Genomic_DNA"/>
</dbReference>
<name>I7ZS49_ASPO3</name>
<gene>
    <name evidence="4" type="ORF">Ao3042_08718</name>
</gene>
<keyword evidence="2 4" id="KW-0378">Hydrolase</keyword>
<dbReference type="Gene3D" id="3.40.50.1820">
    <property type="entry name" value="alpha/beta hydrolase"/>
    <property type="match status" value="1"/>
</dbReference>
<evidence type="ECO:0000256" key="2">
    <source>
        <dbReference type="ARBA" id="ARBA00022801"/>
    </source>
</evidence>
<sequence>MLFRETEGLKGFFGETSRLSQVLRNSGSGCASILHLNLTNSSFGIVSGSILYFILEKPGKTGWRTRPSFRARNYIRYIHTPTRTRTSRIPLAYELHTSKHANRTQSDSTTRNPIIFLHGFLGSKRENRGVGKILAQDLSQHVFCLDLRNHGDSGHHPKHDYMEMAIDVEHFITTHGLNNATLIGHSMGAKTALTLALQSPDLISKVVAIDNCPIHLDLTEEFPRYLKAMEEVQDARVKSHQEGDKILSKYEDSPSVRLWLLSNFVRERDSPHLKLRVPLDVLTTAIGPLGDFPHKGKFVQFPKPALFLRALQSHYIPESSFPVISSFFPRSRIVNIDCGHWIVQERPEEFRQAVVQFLREKDEVDSLDL</sequence>
<dbReference type="PANTHER" id="PTHR46118">
    <property type="entry name" value="PROTEIN ABHD11"/>
    <property type="match status" value="1"/>
</dbReference>
<organism evidence="4 5">
    <name type="scientific">Aspergillus oryzae (strain 3.042)</name>
    <name type="common">Yellow koji mold</name>
    <dbReference type="NCBI Taxonomy" id="1160506"/>
    <lineage>
        <taxon>Eukaryota</taxon>
        <taxon>Fungi</taxon>
        <taxon>Dikarya</taxon>
        <taxon>Ascomycota</taxon>
        <taxon>Pezizomycotina</taxon>
        <taxon>Eurotiomycetes</taxon>
        <taxon>Eurotiomycetidae</taxon>
        <taxon>Eurotiales</taxon>
        <taxon>Aspergillaceae</taxon>
        <taxon>Aspergillus</taxon>
        <taxon>Aspergillus subgen. Circumdati</taxon>
    </lineage>
</organism>
<dbReference type="SUPFAM" id="SSF53474">
    <property type="entry name" value="alpha/beta-Hydrolases"/>
    <property type="match status" value="1"/>
</dbReference>
<dbReference type="HOGENOM" id="CLU_020336_53_0_1"/>
<proteinExistence type="inferred from homology"/>
<accession>I7ZS49</accession>
<dbReference type="InterPro" id="IPR000639">
    <property type="entry name" value="Epox_hydrolase-like"/>
</dbReference>
<feature type="domain" description="AB hydrolase-1" evidence="3">
    <location>
        <begin position="112"/>
        <end position="345"/>
    </location>
</feature>